<reference evidence="2" key="1">
    <citation type="journal article" date="2018" name="Genome Biol. Evol.">
        <title>Genomics and development of Lentinus tigrinus, a white-rot wood-decaying mushroom with dimorphic fruiting bodies.</title>
        <authorList>
            <person name="Wu B."/>
            <person name="Xu Z."/>
            <person name="Knudson A."/>
            <person name="Carlson A."/>
            <person name="Chen N."/>
            <person name="Kovaka S."/>
            <person name="LaButti K."/>
            <person name="Lipzen A."/>
            <person name="Pennachio C."/>
            <person name="Riley R."/>
            <person name="Schakwitz W."/>
            <person name="Umezawa K."/>
            <person name="Ohm R.A."/>
            <person name="Grigoriev I.V."/>
            <person name="Nagy L.G."/>
            <person name="Gibbons J."/>
            <person name="Hibbett D."/>
        </authorList>
    </citation>
    <scope>NUCLEOTIDE SEQUENCE [LARGE SCALE GENOMIC DNA]</scope>
    <source>
        <strain evidence="2">ALCF2SS1-6</strain>
    </source>
</reference>
<protein>
    <submittedName>
        <fullName evidence="2">Uncharacterized protein</fullName>
    </submittedName>
</protein>
<dbReference type="STRING" id="1328759.A0A5C2S9J7"/>
<dbReference type="OrthoDB" id="2421129at2759"/>
<feature type="region of interest" description="Disordered" evidence="1">
    <location>
        <begin position="248"/>
        <end position="270"/>
    </location>
</feature>
<organism evidence="2 3">
    <name type="scientific">Lentinus tigrinus ALCF2SS1-6</name>
    <dbReference type="NCBI Taxonomy" id="1328759"/>
    <lineage>
        <taxon>Eukaryota</taxon>
        <taxon>Fungi</taxon>
        <taxon>Dikarya</taxon>
        <taxon>Basidiomycota</taxon>
        <taxon>Agaricomycotina</taxon>
        <taxon>Agaricomycetes</taxon>
        <taxon>Polyporales</taxon>
        <taxon>Polyporaceae</taxon>
        <taxon>Lentinus</taxon>
    </lineage>
</organism>
<dbReference type="Proteomes" id="UP000313359">
    <property type="component" value="Unassembled WGS sequence"/>
</dbReference>
<feature type="compositionally biased region" description="Polar residues" evidence="1">
    <location>
        <begin position="259"/>
        <end position="270"/>
    </location>
</feature>
<evidence type="ECO:0000313" key="3">
    <source>
        <dbReference type="Proteomes" id="UP000313359"/>
    </source>
</evidence>
<gene>
    <name evidence="2" type="ORF">L227DRAFT_613094</name>
</gene>
<feature type="compositionally biased region" description="Basic and acidic residues" evidence="1">
    <location>
        <begin position="248"/>
        <end position="258"/>
    </location>
</feature>
<dbReference type="EMBL" id="ML122277">
    <property type="protein sequence ID" value="RPD58006.1"/>
    <property type="molecule type" value="Genomic_DNA"/>
</dbReference>
<sequence length="270" mass="30289">MPYEEQWEMDMNACRALKDSGPDVAGTFGSESMNNIVAMDSKILWTVSESPSIKRCQVRARRTVRAAALSAEGTSDSPVSSPPPIESARDYYMQRKPDSLDLSGSRASHLTHVMTGTAIADLEIGPGLEGEQTWYGIPLESSVRRTSPKHARFGEMLAADATSYSTASRSLTRSNTIHSYTRPEESMIVQATPRSRAVYKCLEALIYTDEAGYGPERQFSEEVRLNISVWVLRRLFYGFIREEQRQAARRAHDREHNGHYSSSPHRPQAR</sequence>
<proteinExistence type="predicted"/>
<accession>A0A5C2S9J7</accession>
<evidence type="ECO:0000256" key="1">
    <source>
        <dbReference type="SAM" id="MobiDB-lite"/>
    </source>
</evidence>
<keyword evidence="3" id="KW-1185">Reference proteome</keyword>
<feature type="region of interest" description="Disordered" evidence="1">
    <location>
        <begin position="68"/>
        <end position="87"/>
    </location>
</feature>
<name>A0A5C2S9J7_9APHY</name>
<dbReference type="AlphaFoldDB" id="A0A5C2S9J7"/>
<evidence type="ECO:0000313" key="2">
    <source>
        <dbReference type="EMBL" id="RPD58006.1"/>
    </source>
</evidence>